<gene>
    <name evidence="1" type="ORF">Unknown280_0250</name>
</gene>
<sequence length="50" mass="5947">MMGIIFRTGQRVEDFGARHKISLLVRMGLAMKDAALRMPREWEKMPWEKK</sequence>
<organism evidence="1">
    <name type="scientific">uncultured Spirochaetaceae bacterium</name>
    <dbReference type="NCBI Taxonomy" id="201186"/>
    <lineage>
        <taxon>Bacteria</taxon>
        <taxon>Pseudomonadati</taxon>
        <taxon>Spirochaetota</taxon>
        <taxon>Spirochaetia</taxon>
        <taxon>Spirochaetales</taxon>
        <taxon>Spirochaetaceae</taxon>
        <taxon>environmental samples</taxon>
    </lineage>
</organism>
<name>A0A650ENT5_9SPIO</name>
<protein>
    <submittedName>
        <fullName evidence="1">Uncharacterized protein</fullName>
    </submittedName>
</protein>
<proteinExistence type="predicted"/>
<dbReference type="EMBL" id="MN577574">
    <property type="protein sequence ID" value="QGT51333.1"/>
    <property type="molecule type" value="Genomic_DNA"/>
</dbReference>
<evidence type="ECO:0000313" key="1">
    <source>
        <dbReference type="EMBL" id="QGT51333.1"/>
    </source>
</evidence>
<dbReference type="AlphaFoldDB" id="A0A650ENT5"/>
<reference evidence="1" key="1">
    <citation type="journal article" date="2020" name="J. ISSAAS">
        <title>Lactobacilli and other gastrointestinal microbiota of Peromyscus leucopus, reservoir host for agents of Lyme disease and other zoonoses in North America.</title>
        <authorList>
            <person name="Milovic A."/>
            <person name="Bassam K."/>
            <person name="Shao H."/>
            <person name="Chatzistamou I."/>
            <person name="Tufts D.M."/>
            <person name="Diuk-Wasser M."/>
            <person name="Barbour A.G."/>
        </authorList>
    </citation>
    <scope>NUCLEOTIDE SEQUENCE</scope>
    <source>
        <strain evidence="1">LL50</strain>
    </source>
</reference>
<accession>A0A650ENT5</accession>